<keyword evidence="17" id="KW-1185">Reference proteome</keyword>
<dbReference type="InterPro" id="IPR027417">
    <property type="entry name" value="P-loop_NTPase"/>
</dbReference>
<evidence type="ECO:0000256" key="5">
    <source>
        <dbReference type="ARBA" id="ARBA00022741"/>
    </source>
</evidence>
<dbReference type="PANTHER" id="PTHR19306:SF6">
    <property type="entry name" value="STRUCTURAL MAINTENANCE OF CHROMOSOMES PROTEIN 6"/>
    <property type="match status" value="1"/>
</dbReference>
<keyword evidence="6" id="KW-0227">DNA damage</keyword>
<feature type="coiled-coil region" evidence="14">
    <location>
        <begin position="389"/>
        <end position="437"/>
    </location>
</feature>
<evidence type="ECO:0000256" key="8">
    <source>
        <dbReference type="ARBA" id="ARBA00022895"/>
    </source>
</evidence>
<evidence type="ECO:0000313" key="16">
    <source>
        <dbReference type="EMBL" id="NXS19897.1"/>
    </source>
</evidence>
<evidence type="ECO:0000256" key="7">
    <source>
        <dbReference type="ARBA" id="ARBA00022840"/>
    </source>
</evidence>
<comment type="similarity">
    <text evidence="3">Belongs to the SMC family. SMC6 subfamily.</text>
</comment>
<dbReference type="Pfam" id="PF13476">
    <property type="entry name" value="AAA_23"/>
    <property type="match status" value="1"/>
</dbReference>
<evidence type="ECO:0000256" key="1">
    <source>
        <dbReference type="ARBA" id="ARBA00004123"/>
    </source>
</evidence>
<dbReference type="GO" id="GO:0003684">
    <property type="term" value="F:damaged DNA binding"/>
    <property type="evidence" value="ECO:0007669"/>
    <property type="project" value="TreeGrafter"/>
</dbReference>
<dbReference type="GO" id="GO:0016887">
    <property type="term" value="F:ATP hydrolysis activity"/>
    <property type="evidence" value="ECO:0007669"/>
    <property type="project" value="InterPro"/>
</dbReference>
<sequence length="627" mass="71805">GEVGIIESIQLKNFMCHSNLGPFQFGSNLNFVIGINGSGKSSVLTALIVGLGGKATTTNRGSSLKMFIQKGETSADISITLRNQGRDAFKPELYGASITVNQRINQDGSRTCKLKSKSGTTISSKKEELIGILDHFNIQVVDNPVSVLTQEMSKQFLQTKNEGDKYKFFMKATQLEQMKEDYSFIGITKKNTRVQIEQGEERLEGLKQLYLEKKEIFKSIAFVNDMQSRLKDLKHQMAWAVVSEMEKEIELLKEGIEAEEGNTEFLQKVEECQVKLNEAEKKYKAIQDKLVTVSEDAQALHPKCISLKAEVQAKRKAVNEAEIVYNRSKTELKCLGKDNEQLRKRIEELKTCANRVSEPEKLERQRKIAYLREQLKAFHDEEIMINQQMDQFQQAISKCREEQSRLRRENSDMQQALDAKQKQLRDLKDSKTNALKRFGPHMPAFLEAIEMAHKQGHFKKKPLGPLGALIHPKDPELILAIESCLKGLLQAFCCDNHSDERTLQFLMSKYFTRGLRPQIIVNKFQNKIYDTSQRAVYHPEFASVLTALEIDNPVVANCLIDMRGIETVLLIKNSRKAREVMQWNRPPKNCKEAFTAEGDQVFERRYYSSNFVRPRFLSQDVESEIRL</sequence>
<gene>
    <name evidence="16" type="primary">Smc6</name>
    <name evidence="16" type="ORF">MYSCRO_R06275</name>
</gene>
<accession>A0A7L2SGL4</accession>
<keyword evidence="4" id="KW-0158">Chromosome</keyword>
<feature type="non-terminal residue" evidence="16">
    <location>
        <position position="1"/>
    </location>
</feature>
<dbReference type="Proteomes" id="UP000537747">
    <property type="component" value="Unassembled WGS sequence"/>
</dbReference>
<dbReference type="Gene3D" id="1.10.287.1490">
    <property type="match status" value="1"/>
</dbReference>
<dbReference type="SUPFAM" id="SSF52540">
    <property type="entry name" value="P-loop containing nucleoside triphosphate hydrolases"/>
    <property type="match status" value="1"/>
</dbReference>
<dbReference type="PANTHER" id="PTHR19306">
    <property type="entry name" value="STRUCTURAL MAINTENANCE OF CHROMOSOMES 5,6 SMC5, SMC6"/>
    <property type="match status" value="1"/>
</dbReference>
<evidence type="ECO:0000256" key="10">
    <source>
        <dbReference type="ARBA" id="ARBA00023172"/>
    </source>
</evidence>
<dbReference type="GO" id="GO:0005634">
    <property type="term" value="C:nucleus"/>
    <property type="evidence" value="ECO:0007669"/>
    <property type="project" value="UniProtKB-SubCell"/>
</dbReference>
<feature type="domain" description="Rad50/SbcC-type AAA" evidence="15">
    <location>
        <begin position="8"/>
        <end position="218"/>
    </location>
</feature>
<evidence type="ECO:0000256" key="14">
    <source>
        <dbReference type="SAM" id="Coils"/>
    </source>
</evidence>
<dbReference type="InterPro" id="IPR036277">
    <property type="entry name" value="SMC_hinge_sf"/>
</dbReference>
<evidence type="ECO:0000256" key="13">
    <source>
        <dbReference type="ARBA" id="ARBA00069480"/>
    </source>
</evidence>
<evidence type="ECO:0000256" key="11">
    <source>
        <dbReference type="ARBA" id="ARBA00023204"/>
    </source>
</evidence>
<dbReference type="InterPro" id="IPR038729">
    <property type="entry name" value="Rad50/SbcC_AAA"/>
</dbReference>
<evidence type="ECO:0000256" key="6">
    <source>
        <dbReference type="ARBA" id="ARBA00022763"/>
    </source>
</evidence>
<comment type="caution">
    <text evidence="16">The sequence shown here is derived from an EMBL/GenBank/DDBJ whole genome shotgun (WGS) entry which is preliminary data.</text>
</comment>
<evidence type="ECO:0000256" key="9">
    <source>
        <dbReference type="ARBA" id="ARBA00023054"/>
    </source>
</evidence>
<dbReference type="GO" id="GO:0003697">
    <property type="term" value="F:single-stranded DNA binding"/>
    <property type="evidence" value="ECO:0007669"/>
    <property type="project" value="TreeGrafter"/>
</dbReference>
<dbReference type="GO" id="GO:0035861">
    <property type="term" value="C:site of double-strand break"/>
    <property type="evidence" value="ECO:0007669"/>
    <property type="project" value="TreeGrafter"/>
</dbReference>
<dbReference type="EMBL" id="VYZQ01044233">
    <property type="protein sequence ID" value="NXS19897.1"/>
    <property type="molecule type" value="Genomic_DNA"/>
</dbReference>
<dbReference type="GO" id="GO:0005524">
    <property type="term" value="F:ATP binding"/>
    <property type="evidence" value="ECO:0007669"/>
    <property type="project" value="UniProtKB-KW"/>
</dbReference>
<keyword evidence="7" id="KW-0067">ATP-binding</keyword>
<proteinExistence type="inferred from homology"/>
<reference evidence="16 17" key="1">
    <citation type="submission" date="2019-09" db="EMBL/GenBank/DDBJ databases">
        <title>Bird 10,000 Genomes (B10K) Project - Family phase.</title>
        <authorList>
            <person name="Zhang G."/>
        </authorList>
    </citation>
    <scope>NUCLEOTIDE SEQUENCE [LARGE SCALE GENOMIC DNA]</scope>
    <source>
        <strain evidence="16">B10K-DU-002-82</strain>
    </source>
</reference>
<feature type="coiled-coil region" evidence="14">
    <location>
        <begin position="242"/>
        <end position="296"/>
    </location>
</feature>
<evidence type="ECO:0000256" key="2">
    <source>
        <dbReference type="ARBA" id="ARBA00004574"/>
    </source>
</evidence>
<feature type="non-terminal residue" evidence="16">
    <location>
        <position position="627"/>
    </location>
</feature>
<comment type="subcellular location">
    <subcellularLocation>
        <location evidence="2">Chromosome</location>
        <location evidence="2">Telomere</location>
    </subcellularLocation>
    <subcellularLocation>
        <location evidence="1">Nucleus</location>
    </subcellularLocation>
</comment>
<dbReference type="Gene3D" id="3.40.50.300">
    <property type="entry name" value="P-loop containing nucleotide triphosphate hydrolases"/>
    <property type="match status" value="1"/>
</dbReference>
<dbReference type="FunFam" id="3.40.50.300:FF:000959">
    <property type="entry name" value="structural maintenance of chromosomes protein 6"/>
    <property type="match status" value="1"/>
</dbReference>
<keyword evidence="12" id="KW-0539">Nucleus</keyword>
<dbReference type="OrthoDB" id="10072614at2759"/>
<keyword evidence="10" id="KW-0233">DNA recombination</keyword>
<name>A0A7L2SGL4_9PASS</name>
<dbReference type="GO" id="GO:0000781">
    <property type="term" value="C:chromosome, telomeric region"/>
    <property type="evidence" value="ECO:0007669"/>
    <property type="project" value="UniProtKB-SubCell"/>
</dbReference>
<dbReference type="GO" id="GO:0030915">
    <property type="term" value="C:Smc5-Smc6 complex"/>
    <property type="evidence" value="ECO:0007669"/>
    <property type="project" value="TreeGrafter"/>
</dbReference>
<dbReference type="GO" id="GO:0051276">
    <property type="term" value="P:chromosome organization"/>
    <property type="evidence" value="ECO:0007669"/>
    <property type="project" value="InterPro"/>
</dbReference>
<keyword evidence="9 14" id="KW-0175">Coiled coil</keyword>
<organism evidence="16 17">
    <name type="scientific">Mystacornis crossleyi</name>
    <dbReference type="NCBI Taxonomy" id="98133"/>
    <lineage>
        <taxon>Eukaryota</taxon>
        <taxon>Metazoa</taxon>
        <taxon>Chordata</taxon>
        <taxon>Craniata</taxon>
        <taxon>Vertebrata</taxon>
        <taxon>Euteleostomi</taxon>
        <taxon>Archelosauria</taxon>
        <taxon>Archosauria</taxon>
        <taxon>Dinosauria</taxon>
        <taxon>Saurischia</taxon>
        <taxon>Theropoda</taxon>
        <taxon>Coelurosauria</taxon>
        <taxon>Aves</taxon>
        <taxon>Neognathae</taxon>
        <taxon>Neoaves</taxon>
        <taxon>Telluraves</taxon>
        <taxon>Australaves</taxon>
        <taxon>Passeriformes</taxon>
        <taxon>Sylvioidea</taxon>
        <taxon>Timaliidae</taxon>
        <taxon>Mystacornis</taxon>
    </lineage>
</organism>
<protein>
    <recommendedName>
        <fullName evidence="13">Structural maintenance of chromosomes protein 6</fullName>
    </recommendedName>
</protein>
<evidence type="ECO:0000256" key="4">
    <source>
        <dbReference type="ARBA" id="ARBA00022454"/>
    </source>
</evidence>
<evidence type="ECO:0000259" key="15">
    <source>
        <dbReference type="Pfam" id="PF13476"/>
    </source>
</evidence>
<evidence type="ECO:0000256" key="12">
    <source>
        <dbReference type="ARBA" id="ARBA00023242"/>
    </source>
</evidence>
<dbReference type="SUPFAM" id="SSF75553">
    <property type="entry name" value="Smc hinge domain"/>
    <property type="match status" value="1"/>
</dbReference>
<keyword evidence="5" id="KW-0547">Nucleotide-binding</keyword>
<dbReference type="AlphaFoldDB" id="A0A7L2SGL4"/>
<evidence type="ECO:0000256" key="3">
    <source>
        <dbReference type="ARBA" id="ARBA00006793"/>
    </source>
</evidence>
<evidence type="ECO:0000313" key="17">
    <source>
        <dbReference type="Proteomes" id="UP000537747"/>
    </source>
</evidence>
<keyword evidence="8" id="KW-0779">Telomere</keyword>
<keyword evidence="11" id="KW-0234">DNA repair</keyword>
<dbReference type="GO" id="GO:0000724">
    <property type="term" value="P:double-strand break repair via homologous recombination"/>
    <property type="evidence" value="ECO:0007669"/>
    <property type="project" value="TreeGrafter"/>
</dbReference>
<feature type="coiled-coil region" evidence="14">
    <location>
        <begin position="325"/>
        <end position="352"/>
    </location>
</feature>